<gene>
    <name evidence="3" type="ORF">B0H66DRAFT_598936</name>
</gene>
<keyword evidence="2" id="KW-0732">Signal</keyword>
<sequence length="235" mass="25127">MLLTTTTTLVLLLRVSQLAEGELAYQSWRSPNLAALKLYGRQRGDGYNPEFGTCGVGQTCAEACGDDFTACSADVISVLFCYNPGAGQTCCPGGTGRACDANFYCAKEPDGGLIYCCDEADSRSCSVRLGSGGEHPCAGGEYRFQHRDHSTDLIIIIIIIHDNDNKPPGLNQILDSNIDQSDIHDDGKHQLNDDPIADSDSRHSRSTIIVSRTDVGNGDSGPGMGSHGLRVRITL</sequence>
<evidence type="ECO:0000313" key="4">
    <source>
        <dbReference type="Proteomes" id="UP001283341"/>
    </source>
</evidence>
<dbReference type="AlphaFoldDB" id="A0AAE0IUQ1"/>
<organism evidence="3 4">
    <name type="scientific">Apodospora peruviana</name>
    <dbReference type="NCBI Taxonomy" id="516989"/>
    <lineage>
        <taxon>Eukaryota</taxon>
        <taxon>Fungi</taxon>
        <taxon>Dikarya</taxon>
        <taxon>Ascomycota</taxon>
        <taxon>Pezizomycotina</taxon>
        <taxon>Sordariomycetes</taxon>
        <taxon>Sordariomycetidae</taxon>
        <taxon>Sordariales</taxon>
        <taxon>Lasiosphaeriaceae</taxon>
        <taxon>Apodospora</taxon>
    </lineage>
</organism>
<evidence type="ECO:0000256" key="2">
    <source>
        <dbReference type="SAM" id="SignalP"/>
    </source>
</evidence>
<feature type="signal peptide" evidence="2">
    <location>
        <begin position="1"/>
        <end position="21"/>
    </location>
</feature>
<protein>
    <submittedName>
        <fullName evidence="3">Uncharacterized protein</fullName>
    </submittedName>
</protein>
<feature type="region of interest" description="Disordered" evidence="1">
    <location>
        <begin position="181"/>
        <end position="235"/>
    </location>
</feature>
<proteinExistence type="predicted"/>
<reference evidence="3" key="2">
    <citation type="submission" date="2023-06" db="EMBL/GenBank/DDBJ databases">
        <authorList>
            <consortium name="Lawrence Berkeley National Laboratory"/>
            <person name="Haridas S."/>
            <person name="Hensen N."/>
            <person name="Bonometti L."/>
            <person name="Westerberg I."/>
            <person name="Brannstrom I.O."/>
            <person name="Guillou S."/>
            <person name="Cros-Aarteil S."/>
            <person name="Calhoun S."/>
            <person name="Kuo A."/>
            <person name="Mondo S."/>
            <person name="Pangilinan J."/>
            <person name="Riley R."/>
            <person name="Labutti K."/>
            <person name="Andreopoulos B."/>
            <person name="Lipzen A."/>
            <person name="Chen C."/>
            <person name="Yanf M."/>
            <person name="Daum C."/>
            <person name="Ng V."/>
            <person name="Clum A."/>
            <person name="Steindorff A."/>
            <person name="Ohm R."/>
            <person name="Martin F."/>
            <person name="Silar P."/>
            <person name="Natvig D."/>
            <person name="Lalanne C."/>
            <person name="Gautier V."/>
            <person name="Ament-Velasquez S.L."/>
            <person name="Kruys A."/>
            <person name="Hutchinson M.I."/>
            <person name="Powell A.J."/>
            <person name="Barry K."/>
            <person name="Miller A.N."/>
            <person name="Grigoriev I.V."/>
            <person name="Debuchy R."/>
            <person name="Gladieux P."/>
            <person name="Thoren M.H."/>
            <person name="Johannesson H."/>
        </authorList>
    </citation>
    <scope>NUCLEOTIDE SEQUENCE</scope>
    <source>
        <strain evidence="3">CBS 118394</strain>
    </source>
</reference>
<name>A0AAE0IUQ1_9PEZI</name>
<comment type="caution">
    <text evidence="3">The sequence shown here is derived from an EMBL/GenBank/DDBJ whole genome shotgun (WGS) entry which is preliminary data.</text>
</comment>
<keyword evidence="4" id="KW-1185">Reference proteome</keyword>
<feature type="compositionally biased region" description="Basic and acidic residues" evidence="1">
    <location>
        <begin position="181"/>
        <end position="192"/>
    </location>
</feature>
<feature type="chain" id="PRO_5041921105" evidence="2">
    <location>
        <begin position="22"/>
        <end position="235"/>
    </location>
</feature>
<accession>A0AAE0IUQ1</accession>
<dbReference type="EMBL" id="JAUEDM010000001">
    <property type="protein sequence ID" value="KAK3331455.1"/>
    <property type="molecule type" value="Genomic_DNA"/>
</dbReference>
<dbReference type="Proteomes" id="UP001283341">
    <property type="component" value="Unassembled WGS sequence"/>
</dbReference>
<evidence type="ECO:0000256" key="1">
    <source>
        <dbReference type="SAM" id="MobiDB-lite"/>
    </source>
</evidence>
<reference evidence="3" key="1">
    <citation type="journal article" date="2023" name="Mol. Phylogenet. Evol.">
        <title>Genome-scale phylogeny and comparative genomics of the fungal order Sordariales.</title>
        <authorList>
            <person name="Hensen N."/>
            <person name="Bonometti L."/>
            <person name="Westerberg I."/>
            <person name="Brannstrom I.O."/>
            <person name="Guillou S."/>
            <person name="Cros-Aarteil S."/>
            <person name="Calhoun S."/>
            <person name="Haridas S."/>
            <person name="Kuo A."/>
            <person name="Mondo S."/>
            <person name="Pangilinan J."/>
            <person name="Riley R."/>
            <person name="LaButti K."/>
            <person name="Andreopoulos B."/>
            <person name="Lipzen A."/>
            <person name="Chen C."/>
            <person name="Yan M."/>
            <person name="Daum C."/>
            <person name="Ng V."/>
            <person name="Clum A."/>
            <person name="Steindorff A."/>
            <person name="Ohm R.A."/>
            <person name="Martin F."/>
            <person name="Silar P."/>
            <person name="Natvig D.O."/>
            <person name="Lalanne C."/>
            <person name="Gautier V."/>
            <person name="Ament-Velasquez S.L."/>
            <person name="Kruys A."/>
            <person name="Hutchinson M.I."/>
            <person name="Powell A.J."/>
            <person name="Barry K."/>
            <person name="Miller A.N."/>
            <person name="Grigoriev I.V."/>
            <person name="Debuchy R."/>
            <person name="Gladieux P."/>
            <person name="Hiltunen Thoren M."/>
            <person name="Johannesson H."/>
        </authorList>
    </citation>
    <scope>NUCLEOTIDE SEQUENCE</scope>
    <source>
        <strain evidence="3">CBS 118394</strain>
    </source>
</reference>
<evidence type="ECO:0000313" key="3">
    <source>
        <dbReference type="EMBL" id="KAK3331455.1"/>
    </source>
</evidence>